<evidence type="ECO:0000313" key="3">
    <source>
        <dbReference type="EMBL" id="KZV81955.1"/>
    </source>
</evidence>
<feature type="transmembrane region" description="Helical" evidence="2">
    <location>
        <begin position="230"/>
        <end position="248"/>
    </location>
</feature>
<dbReference type="Proteomes" id="UP000077266">
    <property type="component" value="Unassembled WGS sequence"/>
</dbReference>
<dbReference type="OrthoDB" id="10498056at2759"/>
<proteinExistence type="predicted"/>
<feature type="region of interest" description="Disordered" evidence="1">
    <location>
        <begin position="1"/>
        <end position="82"/>
    </location>
</feature>
<feature type="region of interest" description="Disordered" evidence="1">
    <location>
        <begin position="132"/>
        <end position="163"/>
    </location>
</feature>
<name>A0A165C7E8_EXIGL</name>
<dbReference type="EMBL" id="KV426355">
    <property type="protein sequence ID" value="KZV81955.1"/>
    <property type="molecule type" value="Genomic_DNA"/>
</dbReference>
<reference evidence="3 4" key="1">
    <citation type="journal article" date="2016" name="Mol. Biol. Evol.">
        <title>Comparative Genomics of Early-Diverging Mushroom-Forming Fungi Provides Insights into the Origins of Lignocellulose Decay Capabilities.</title>
        <authorList>
            <person name="Nagy L.G."/>
            <person name="Riley R."/>
            <person name="Tritt A."/>
            <person name="Adam C."/>
            <person name="Daum C."/>
            <person name="Floudas D."/>
            <person name="Sun H."/>
            <person name="Yadav J.S."/>
            <person name="Pangilinan J."/>
            <person name="Larsson K.H."/>
            <person name="Matsuura K."/>
            <person name="Barry K."/>
            <person name="Labutti K."/>
            <person name="Kuo R."/>
            <person name="Ohm R.A."/>
            <person name="Bhattacharya S.S."/>
            <person name="Shirouzu T."/>
            <person name="Yoshinaga Y."/>
            <person name="Martin F.M."/>
            <person name="Grigoriev I.V."/>
            <person name="Hibbett D.S."/>
        </authorList>
    </citation>
    <scope>NUCLEOTIDE SEQUENCE [LARGE SCALE GENOMIC DNA]</scope>
    <source>
        <strain evidence="3 4">HHB12029</strain>
    </source>
</reference>
<keyword evidence="2" id="KW-1133">Transmembrane helix</keyword>
<gene>
    <name evidence="3" type="ORF">EXIGLDRAFT_844167</name>
</gene>
<protein>
    <submittedName>
        <fullName evidence="3">Uncharacterized protein</fullName>
    </submittedName>
</protein>
<keyword evidence="4" id="KW-1185">Reference proteome</keyword>
<feature type="transmembrane region" description="Helical" evidence="2">
    <location>
        <begin position="314"/>
        <end position="336"/>
    </location>
</feature>
<keyword evidence="2" id="KW-0472">Membrane</keyword>
<evidence type="ECO:0000256" key="2">
    <source>
        <dbReference type="SAM" id="Phobius"/>
    </source>
</evidence>
<evidence type="ECO:0000256" key="1">
    <source>
        <dbReference type="SAM" id="MobiDB-lite"/>
    </source>
</evidence>
<dbReference type="InParanoid" id="A0A165C7E8"/>
<evidence type="ECO:0000313" key="4">
    <source>
        <dbReference type="Proteomes" id="UP000077266"/>
    </source>
</evidence>
<organism evidence="3 4">
    <name type="scientific">Exidia glandulosa HHB12029</name>
    <dbReference type="NCBI Taxonomy" id="1314781"/>
    <lineage>
        <taxon>Eukaryota</taxon>
        <taxon>Fungi</taxon>
        <taxon>Dikarya</taxon>
        <taxon>Basidiomycota</taxon>
        <taxon>Agaricomycotina</taxon>
        <taxon>Agaricomycetes</taxon>
        <taxon>Auriculariales</taxon>
        <taxon>Exidiaceae</taxon>
        <taxon>Exidia</taxon>
    </lineage>
</organism>
<dbReference type="AlphaFoldDB" id="A0A165C7E8"/>
<feature type="compositionally biased region" description="Basic and acidic residues" evidence="1">
    <location>
        <begin position="1"/>
        <end position="12"/>
    </location>
</feature>
<sequence>MYSPRRSLDESHPPVQSERRRKTVSFTELPLQPARVSHVPSYKRGDLPPPRASSLAHKHRRHDSSDQILLVHRPPQKQPKQLPEPIMTFATPVRYPARRTRTLDDEVAHSPWGRATDKEDSRPVALARLASTTSDAALSTPPVDDPISLPLPPSSVPPSPASSTASFFSDSTIPYIPLPSPSASFYDIPAPSPIKPEPEFSPVFASSLLLLCATGTIVQEAATKNSRLFFALDLLVYYSLFFGALFVFGWSWLFSWHTVLFLIVLVDITSLRERHLLEFGADPHEDMRGFSEPESDADLSVAAKLDRRRRLERAAWTPVPYLVLSGSLFLAFLHGLVAARMLVPHTGFAWFNLGAVVLWQASSFLLERQFPQCLLYSRPKVLFRKHEVESIVGRQALHRLAPPALLAFSYYLYSR</sequence>
<accession>A0A165C7E8</accession>
<feature type="transmembrane region" description="Helical" evidence="2">
    <location>
        <begin position="348"/>
        <end position="366"/>
    </location>
</feature>
<feature type="compositionally biased region" description="Pro residues" evidence="1">
    <location>
        <begin position="149"/>
        <end position="160"/>
    </location>
</feature>
<keyword evidence="2" id="KW-0812">Transmembrane</keyword>